<reference evidence="3" key="1">
    <citation type="submission" date="2016-08" db="EMBL/GenBank/DDBJ databases">
        <authorList>
            <person name="Varghese N."/>
            <person name="Submissions Spin"/>
        </authorList>
    </citation>
    <scope>NUCLEOTIDE SEQUENCE [LARGE SCALE GENOMIC DNA]</scope>
    <source>
        <strain evidence="3">SGD-1123</strain>
    </source>
</reference>
<dbReference type="CDD" id="cd00093">
    <property type="entry name" value="HTH_XRE"/>
    <property type="match status" value="1"/>
</dbReference>
<dbReference type="PROSITE" id="PS50943">
    <property type="entry name" value="HTH_CROC1"/>
    <property type="match status" value="1"/>
</dbReference>
<dbReference type="Gene3D" id="1.10.260.40">
    <property type="entry name" value="lambda repressor-like DNA-binding domains"/>
    <property type="match status" value="1"/>
</dbReference>
<proteinExistence type="predicted"/>
<dbReference type="GO" id="GO:0003677">
    <property type="term" value="F:DNA binding"/>
    <property type="evidence" value="ECO:0007669"/>
    <property type="project" value="InterPro"/>
</dbReference>
<organism evidence="2 3">
    <name type="scientific">[Bacillus] enclensis</name>
    <dbReference type="NCBI Taxonomy" id="1402860"/>
    <lineage>
        <taxon>Bacteria</taxon>
        <taxon>Bacillati</taxon>
        <taxon>Bacillota</taxon>
        <taxon>Bacilli</taxon>
        <taxon>Bacillales</taxon>
        <taxon>Bacillaceae</taxon>
        <taxon>Rossellomorea</taxon>
    </lineage>
</organism>
<feature type="domain" description="HTH cro/C1-type" evidence="1">
    <location>
        <begin position="9"/>
        <end position="41"/>
    </location>
</feature>
<dbReference type="EMBL" id="FMAU01000001">
    <property type="protein sequence ID" value="SCB87811.1"/>
    <property type="molecule type" value="Genomic_DNA"/>
</dbReference>
<evidence type="ECO:0000259" key="1">
    <source>
        <dbReference type="PROSITE" id="PS50943"/>
    </source>
</evidence>
<dbReference type="Pfam" id="PF13560">
    <property type="entry name" value="HTH_31"/>
    <property type="match status" value="1"/>
</dbReference>
<dbReference type="RefSeq" id="WP_032087688.1">
    <property type="nucleotide sequence ID" value="NZ_FMAU01000001.1"/>
</dbReference>
<dbReference type="SUPFAM" id="SSF47413">
    <property type="entry name" value="lambda repressor-like DNA-binding domains"/>
    <property type="match status" value="1"/>
</dbReference>
<protein>
    <submittedName>
        <fullName evidence="2">Helix-turn-helix domain-containing protein</fullName>
    </submittedName>
</protein>
<dbReference type="Proteomes" id="UP000181997">
    <property type="component" value="Unassembled WGS sequence"/>
</dbReference>
<dbReference type="InterPro" id="IPR010982">
    <property type="entry name" value="Lambda_DNA-bd_dom_sf"/>
</dbReference>
<dbReference type="AlphaFoldDB" id="A0A0V8HM66"/>
<dbReference type="OrthoDB" id="2857438at2"/>
<evidence type="ECO:0000313" key="3">
    <source>
        <dbReference type="Proteomes" id="UP000181997"/>
    </source>
</evidence>
<accession>A0A0V8HM66</accession>
<gene>
    <name evidence="2" type="ORF">GA0061094_1110</name>
</gene>
<keyword evidence="3" id="KW-1185">Reference proteome</keyword>
<dbReference type="InterPro" id="IPR001387">
    <property type="entry name" value="Cro/C1-type_HTH"/>
</dbReference>
<sequence length="172" mass="20118">MKVKEGEELASARKRQGLTQQQLSFKLPISRESIAKYETGRQGFPKDLRSITAEAIDDEEYYFVRWNESAGDVSIPYLNGEFIEHHPTSMMLLVKRESTEALDHLERACWFKPVQAQTESEREEMKRVVFEVLDAAASMINLVALITKEYRFSMVQIFKQWRLTLKARRLQK</sequence>
<evidence type="ECO:0000313" key="2">
    <source>
        <dbReference type="EMBL" id="SCB87811.1"/>
    </source>
</evidence>
<name>A0A0V8HM66_9BACI</name>